<sequence>MAAILLRAGAGAGGGSHPRSTGRRRRNAVIIAAVTGTGPAVPQEGTLERPAWSGETPLSRLVGALIAFKPLYSLMKLASRGVIIRTAEKSNVPWREMTKKVLESDVYEVFERIRDPNLVYPDCELIYFSTFSLSFNYLSPFHAYDEGNLSWLAAAEAEAATMSIAKRAVPEATSIQEANQIVRGNWLNAIEEHHLKYSGNRQIKDILDIGCSVGCHECPARAITGLVKEAFRVLRPGGTIALTDNSPKSKALQELSPVLFTLMKSTEPFLDEYYMLDLEETMRQVGFVNVCSILTDARHRTVTATVPY</sequence>
<dbReference type="PANTHER" id="PTHR42912">
    <property type="entry name" value="METHYLTRANSFERASE"/>
    <property type="match status" value="1"/>
</dbReference>
<accession>A0A1E5UJ98</accession>
<dbReference type="GO" id="GO:0008168">
    <property type="term" value="F:methyltransferase activity"/>
    <property type="evidence" value="ECO:0007669"/>
    <property type="project" value="TreeGrafter"/>
</dbReference>
<evidence type="ECO:0000313" key="1">
    <source>
        <dbReference type="EMBL" id="OEL12941.1"/>
    </source>
</evidence>
<dbReference type="STRING" id="888268.A0A1E5UJ98"/>
<dbReference type="InterPro" id="IPR050508">
    <property type="entry name" value="Methyltransf_Superfamily"/>
</dbReference>
<dbReference type="OrthoDB" id="2013972at2759"/>
<dbReference type="EMBL" id="LWDX02075278">
    <property type="protein sequence ID" value="OEL12941.1"/>
    <property type="molecule type" value="Genomic_DNA"/>
</dbReference>
<dbReference type="AlphaFoldDB" id="A0A1E5UJ98"/>
<protein>
    <recommendedName>
        <fullName evidence="3">Methyltransferase type 11 domain-containing protein</fullName>
    </recommendedName>
</protein>
<dbReference type="SUPFAM" id="SSF53335">
    <property type="entry name" value="S-adenosyl-L-methionine-dependent methyltransferases"/>
    <property type="match status" value="1"/>
</dbReference>
<comment type="caution">
    <text evidence="1">The sequence shown here is derived from an EMBL/GenBank/DDBJ whole genome shotgun (WGS) entry which is preliminary data.</text>
</comment>
<proteinExistence type="predicted"/>
<reference evidence="1 2" key="1">
    <citation type="submission" date="2016-09" db="EMBL/GenBank/DDBJ databases">
        <title>The draft genome of Dichanthelium oligosanthes: A C3 panicoid grass species.</title>
        <authorList>
            <person name="Studer A.J."/>
            <person name="Schnable J.C."/>
            <person name="Brutnell T.P."/>
        </authorList>
    </citation>
    <scope>NUCLEOTIDE SEQUENCE [LARGE SCALE GENOMIC DNA]</scope>
    <source>
        <strain evidence="2">cv. Kellogg 1175</strain>
        <tissue evidence="1">Leaf</tissue>
    </source>
</reference>
<name>A0A1E5UJ98_9POAL</name>
<evidence type="ECO:0000313" key="2">
    <source>
        <dbReference type="Proteomes" id="UP000095767"/>
    </source>
</evidence>
<dbReference type="Proteomes" id="UP000095767">
    <property type="component" value="Unassembled WGS sequence"/>
</dbReference>
<evidence type="ECO:0008006" key="3">
    <source>
        <dbReference type="Google" id="ProtNLM"/>
    </source>
</evidence>
<dbReference type="InterPro" id="IPR029063">
    <property type="entry name" value="SAM-dependent_MTases_sf"/>
</dbReference>
<dbReference type="Gene3D" id="3.40.50.150">
    <property type="entry name" value="Vaccinia Virus protein VP39"/>
    <property type="match status" value="1"/>
</dbReference>
<organism evidence="1 2">
    <name type="scientific">Dichanthelium oligosanthes</name>
    <dbReference type="NCBI Taxonomy" id="888268"/>
    <lineage>
        <taxon>Eukaryota</taxon>
        <taxon>Viridiplantae</taxon>
        <taxon>Streptophyta</taxon>
        <taxon>Embryophyta</taxon>
        <taxon>Tracheophyta</taxon>
        <taxon>Spermatophyta</taxon>
        <taxon>Magnoliopsida</taxon>
        <taxon>Liliopsida</taxon>
        <taxon>Poales</taxon>
        <taxon>Poaceae</taxon>
        <taxon>PACMAD clade</taxon>
        <taxon>Panicoideae</taxon>
        <taxon>Panicodae</taxon>
        <taxon>Paniceae</taxon>
        <taxon>Dichantheliinae</taxon>
        <taxon>Dichanthelium</taxon>
    </lineage>
</organism>
<keyword evidence="2" id="KW-1185">Reference proteome</keyword>
<gene>
    <name evidence="1" type="ORF">BAE44_0026041</name>
</gene>
<dbReference type="PANTHER" id="PTHR42912:SF80">
    <property type="entry name" value="METHYLTRANSFERASE DOMAIN-CONTAINING PROTEIN"/>
    <property type="match status" value="1"/>
</dbReference>